<proteinExistence type="predicted"/>
<reference evidence="2" key="1">
    <citation type="journal article" date="2017" name="Science">
        <title>Giant viruses with an expanded complement of translation system components.</title>
        <authorList>
            <person name="Schulz F."/>
            <person name="Yutin N."/>
            <person name="Ivanova N.N."/>
            <person name="Ortega D.R."/>
            <person name="Lee T.K."/>
            <person name="Vierheilig J."/>
            <person name="Daims H."/>
            <person name="Horn M."/>
            <person name="Wagner M."/>
            <person name="Jensen G.J."/>
            <person name="Kyrpides N.C."/>
            <person name="Koonin E.V."/>
            <person name="Woyke T."/>
        </authorList>
    </citation>
    <scope>NUCLEOTIDE SEQUENCE</scope>
    <source>
        <strain evidence="2">HKV1</strain>
    </source>
</reference>
<gene>
    <name evidence="2" type="ORF">Hokovirus_1_210</name>
</gene>
<feature type="coiled-coil region" evidence="1">
    <location>
        <begin position="325"/>
        <end position="402"/>
    </location>
</feature>
<dbReference type="Gene3D" id="1.20.5.340">
    <property type="match status" value="1"/>
</dbReference>
<dbReference type="EMBL" id="KY684103">
    <property type="protein sequence ID" value="ARF10331.1"/>
    <property type="molecule type" value="Genomic_DNA"/>
</dbReference>
<organism evidence="2">
    <name type="scientific">Hokovirus HKV1</name>
    <dbReference type="NCBI Taxonomy" id="1977638"/>
    <lineage>
        <taxon>Viruses</taxon>
        <taxon>Varidnaviria</taxon>
        <taxon>Bamfordvirae</taxon>
        <taxon>Nucleocytoviricota</taxon>
        <taxon>Megaviricetes</taxon>
        <taxon>Imitervirales</taxon>
        <taxon>Mimiviridae</taxon>
        <taxon>Klosneuvirinae</taxon>
        <taxon>Hokovirus</taxon>
    </lineage>
</organism>
<protein>
    <submittedName>
        <fullName evidence="2">Uncharacterized protein</fullName>
    </submittedName>
</protein>
<keyword evidence="1" id="KW-0175">Coiled coil</keyword>
<sequence>MDNINNETPINDETPINNLTIVSNEIHNVKNMNNFRHNNNYEFIYLIHVRESLRLNENIYKIGKTKQKNMKRIVNYPKGSELLLYIECTNCDMIETILINLFKTKYILVSDYGNEYFKGSHINMIRDITNIVNYYNYKYSSEQEILNENIQETSSNNKTLIDSENVILDKNSIDPENITPNNNIALNNDNISFDSEIQEFMKINNNTVMDEYKFLKNSIKKNTKNTNNNEDIENMKNIKCKNTVKKNYNYCAFCDYEINDSYKFHRHNESLKHINNVKYGIIIENVVTPSKNNTSRDVMLRQHIITLGEKNKILSGKCKDFKQKLIQNTNVINELKNKIETLEINLSQAEDKKCKYFGQKLTQSTNEINELKNKINGFKKKNSELKNKIKLLEKNLSKEKDEKYEILKKMILKK</sequence>
<evidence type="ECO:0000313" key="2">
    <source>
        <dbReference type="EMBL" id="ARF10331.1"/>
    </source>
</evidence>
<accession>A0A1V0SF73</accession>
<name>A0A1V0SF73_9VIRU</name>
<evidence type="ECO:0000256" key="1">
    <source>
        <dbReference type="SAM" id="Coils"/>
    </source>
</evidence>